<comment type="caution">
    <text evidence="1">The sequence shown here is derived from an EMBL/GenBank/DDBJ whole genome shotgun (WGS) entry which is preliminary data.</text>
</comment>
<keyword evidence="2" id="KW-1185">Reference proteome</keyword>
<proteinExistence type="predicted"/>
<accession>A0AAE1D3Z3</accession>
<organism evidence="1 2">
    <name type="scientific">Elysia crispata</name>
    <name type="common">lettuce slug</name>
    <dbReference type="NCBI Taxonomy" id="231223"/>
    <lineage>
        <taxon>Eukaryota</taxon>
        <taxon>Metazoa</taxon>
        <taxon>Spiralia</taxon>
        <taxon>Lophotrochozoa</taxon>
        <taxon>Mollusca</taxon>
        <taxon>Gastropoda</taxon>
        <taxon>Heterobranchia</taxon>
        <taxon>Euthyneura</taxon>
        <taxon>Panpulmonata</taxon>
        <taxon>Sacoglossa</taxon>
        <taxon>Placobranchoidea</taxon>
        <taxon>Plakobranchidae</taxon>
        <taxon>Elysia</taxon>
    </lineage>
</organism>
<dbReference type="Proteomes" id="UP001283361">
    <property type="component" value="Unassembled WGS sequence"/>
</dbReference>
<sequence length="77" mass="8740">MSITSMHYPVGLMNRSVRRIQEYESGKNPLILDGSERNMLIKGHCIEHNSTIIDEAMNCRLPEFGLLSTSNNLCPDF</sequence>
<reference evidence="1" key="1">
    <citation type="journal article" date="2023" name="G3 (Bethesda)">
        <title>A reference genome for the long-term kleptoplast-retaining sea slug Elysia crispata morphotype clarki.</title>
        <authorList>
            <person name="Eastman K.E."/>
            <person name="Pendleton A.L."/>
            <person name="Shaikh M.A."/>
            <person name="Suttiyut T."/>
            <person name="Ogas R."/>
            <person name="Tomko P."/>
            <person name="Gavelis G."/>
            <person name="Widhalm J.R."/>
            <person name="Wisecaver J.H."/>
        </authorList>
    </citation>
    <scope>NUCLEOTIDE SEQUENCE</scope>
    <source>
        <strain evidence="1">ECLA1</strain>
    </source>
</reference>
<evidence type="ECO:0000313" key="2">
    <source>
        <dbReference type="Proteomes" id="UP001283361"/>
    </source>
</evidence>
<gene>
    <name evidence="1" type="ORF">RRG08_027509</name>
</gene>
<name>A0AAE1D3Z3_9GAST</name>
<dbReference type="AlphaFoldDB" id="A0AAE1D3Z3"/>
<dbReference type="EMBL" id="JAWDGP010005603">
    <property type="protein sequence ID" value="KAK3755251.1"/>
    <property type="molecule type" value="Genomic_DNA"/>
</dbReference>
<protein>
    <submittedName>
        <fullName evidence="1">Uncharacterized protein</fullName>
    </submittedName>
</protein>
<evidence type="ECO:0000313" key="1">
    <source>
        <dbReference type="EMBL" id="KAK3755251.1"/>
    </source>
</evidence>